<dbReference type="Gene3D" id="1.10.510.10">
    <property type="entry name" value="Transferase(Phosphotransferase) domain 1"/>
    <property type="match status" value="1"/>
</dbReference>
<dbReference type="Gene3D" id="3.30.200.20">
    <property type="entry name" value="Phosphorylase Kinase, domain 1"/>
    <property type="match status" value="1"/>
</dbReference>
<dbReference type="FunFam" id="1.10.510.10:FF:000026">
    <property type="entry name" value="Calcium/calmodulin-dependent protein kinase type 1"/>
    <property type="match status" value="1"/>
</dbReference>
<keyword evidence="5" id="KW-0067">ATP-binding</keyword>
<dbReference type="PANTHER" id="PTHR24347">
    <property type="entry name" value="SERINE/THREONINE-PROTEIN KINASE"/>
    <property type="match status" value="1"/>
</dbReference>
<dbReference type="AlphaFoldDB" id="A0A6B2LBU9"/>
<evidence type="ECO:0000313" key="8">
    <source>
        <dbReference type="EMBL" id="NDV34360.1"/>
    </source>
</evidence>
<keyword evidence="3" id="KW-0547">Nucleotide-binding</keyword>
<evidence type="ECO:0000256" key="1">
    <source>
        <dbReference type="ARBA" id="ARBA00022527"/>
    </source>
</evidence>
<evidence type="ECO:0000256" key="5">
    <source>
        <dbReference type="ARBA" id="ARBA00022840"/>
    </source>
</evidence>
<dbReference type="SUPFAM" id="SSF56112">
    <property type="entry name" value="Protein kinase-like (PK-like)"/>
    <property type="match status" value="1"/>
</dbReference>
<keyword evidence="2" id="KW-0808">Transferase</keyword>
<dbReference type="PROSITE" id="PS50011">
    <property type="entry name" value="PROTEIN_KINASE_DOM"/>
    <property type="match status" value="1"/>
</dbReference>
<feature type="region of interest" description="Disordered" evidence="6">
    <location>
        <begin position="253"/>
        <end position="275"/>
    </location>
</feature>
<evidence type="ECO:0000256" key="4">
    <source>
        <dbReference type="ARBA" id="ARBA00022777"/>
    </source>
</evidence>
<dbReference type="EMBL" id="GIBP01005391">
    <property type="protein sequence ID" value="NDV34360.1"/>
    <property type="molecule type" value="Transcribed_RNA"/>
</dbReference>
<evidence type="ECO:0000259" key="7">
    <source>
        <dbReference type="PROSITE" id="PS50011"/>
    </source>
</evidence>
<organism evidence="8">
    <name type="scientific">Arcella intermedia</name>
    <dbReference type="NCBI Taxonomy" id="1963864"/>
    <lineage>
        <taxon>Eukaryota</taxon>
        <taxon>Amoebozoa</taxon>
        <taxon>Tubulinea</taxon>
        <taxon>Elardia</taxon>
        <taxon>Arcellinida</taxon>
        <taxon>Sphaerothecina</taxon>
        <taxon>Arcellidae</taxon>
        <taxon>Arcella</taxon>
    </lineage>
</organism>
<keyword evidence="4" id="KW-0418">Kinase</keyword>
<dbReference type="InterPro" id="IPR000719">
    <property type="entry name" value="Prot_kinase_dom"/>
</dbReference>
<dbReference type="PROSITE" id="PS00108">
    <property type="entry name" value="PROTEIN_KINASE_ST"/>
    <property type="match status" value="1"/>
</dbReference>
<protein>
    <recommendedName>
        <fullName evidence="7">Protein kinase domain-containing protein</fullName>
    </recommendedName>
</protein>
<evidence type="ECO:0000256" key="2">
    <source>
        <dbReference type="ARBA" id="ARBA00022679"/>
    </source>
</evidence>
<sequence length="275" mass="31682">MCKEVNTRVAIKSIQKIGAKNKPEMLKNEVEILKKMEHPYIIKLYDIFESETTLYLVMELVTGGELFDRIVEREQYSEANAKEVMKQLFSAIEYFHSLGIVHRDLKPENLLLEKEIDDTNIKVTDFGLSRVYTEDMMMQTACGTPGYVAPEVLECKGYDKEVDMWSAGVILYILLCGYPPFYSENEPDLFESILSASYTFHSPYWDHISSEAKDLISHLLVVDPKYRLTATEALAQPWFTIESDHSSVPMKSEMRENLKTHNSQRKSKVSVGRKQ</sequence>
<feature type="compositionally biased region" description="Basic residues" evidence="6">
    <location>
        <begin position="262"/>
        <end position="275"/>
    </location>
</feature>
<dbReference type="SMART" id="SM00220">
    <property type="entry name" value="S_TKc"/>
    <property type="match status" value="1"/>
</dbReference>
<accession>A0A6B2LBU9</accession>
<dbReference type="CDD" id="cd05117">
    <property type="entry name" value="STKc_CAMK"/>
    <property type="match status" value="1"/>
</dbReference>
<evidence type="ECO:0000256" key="6">
    <source>
        <dbReference type="SAM" id="MobiDB-lite"/>
    </source>
</evidence>
<dbReference type="Pfam" id="PF00069">
    <property type="entry name" value="Pkinase"/>
    <property type="match status" value="1"/>
</dbReference>
<dbReference type="InterPro" id="IPR011009">
    <property type="entry name" value="Kinase-like_dom_sf"/>
</dbReference>
<dbReference type="InterPro" id="IPR008271">
    <property type="entry name" value="Ser/Thr_kinase_AS"/>
</dbReference>
<dbReference type="GO" id="GO:0004674">
    <property type="term" value="F:protein serine/threonine kinase activity"/>
    <property type="evidence" value="ECO:0007669"/>
    <property type="project" value="UniProtKB-KW"/>
</dbReference>
<keyword evidence="1" id="KW-0723">Serine/threonine-protein kinase</keyword>
<name>A0A6B2LBU9_9EUKA</name>
<evidence type="ECO:0000256" key="3">
    <source>
        <dbReference type="ARBA" id="ARBA00022741"/>
    </source>
</evidence>
<reference evidence="8" key="1">
    <citation type="journal article" date="2020" name="J. Eukaryot. Microbiol.">
        <title>De novo Sequencing, Assembly and Annotation of the Transcriptome for the Free-Living Testate Amoeba Arcella intermedia.</title>
        <authorList>
            <person name="Ribeiro G.M."/>
            <person name="Porfirio-Sousa A.L."/>
            <person name="Maurer-Alcala X.X."/>
            <person name="Katz L.A."/>
            <person name="Lahr D.J.G."/>
        </authorList>
    </citation>
    <scope>NUCLEOTIDE SEQUENCE</scope>
</reference>
<dbReference type="GO" id="GO:0005524">
    <property type="term" value="F:ATP binding"/>
    <property type="evidence" value="ECO:0007669"/>
    <property type="project" value="UniProtKB-KW"/>
</dbReference>
<feature type="domain" description="Protein kinase" evidence="7">
    <location>
        <begin position="1"/>
        <end position="239"/>
    </location>
</feature>
<proteinExistence type="predicted"/>